<dbReference type="EMBL" id="PHFL01000074">
    <property type="protein sequence ID" value="RFM22823.1"/>
    <property type="molecule type" value="Genomic_DNA"/>
</dbReference>
<dbReference type="AlphaFoldDB" id="A0A395LVT2"/>
<reference evidence="2 3" key="1">
    <citation type="journal article" date="2011" name="ISME J.">
        <title>Community ecology of hot spring cyanobacterial mats: predominant populations and their functional potential.</title>
        <authorList>
            <person name="Klatt C.G."/>
            <person name="Wood J.M."/>
            <person name="Rusch D.B."/>
            <person name="Bateson M.M."/>
            <person name="Hamamura N."/>
            <person name="Heidelberg J.F."/>
            <person name="Grossman A.R."/>
            <person name="Bhaya D."/>
            <person name="Cohan F.M."/>
            <person name="Kuhl M."/>
            <person name="Bryant D.A."/>
            <person name="Ward D.M."/>
        </authorList>
    </citation>
    <scope>NUCLEOTIDE SEQUENCE [LARGE SCALE GENOMIC DNA]</scope>
    <source>
        <strain evidence="2">OS</strain>
    </source>
</reference>
<evidence type="ECO:0000259" key="1">
    <source>
        <dbReference type="SMART" id="SM00960"/>
    </source>
</evidence>
<accession>A0A395LVT2</accession>
<proteinExistence type="predicted"/>
<comment type="caution">
    <text evidence="2">The sequence shown here is derived from an EMBL/GenBank/DDBJ whole genome shotgun (WGS) entry which is preliminary data.</text>
</comment>
<dbReference type="Gene3D" id="3.30.450.30">
    <property type="entry name" value="Dynein light chain 2a, cytoplasmic"/>
    <property type="match status" value="1"/>
</dbReference>
<evidence type="ECO:0000313" key="2">
    <source>
        <dbReference type="EMBL" id="RFM22823.1"/>
    </source>
</evidence>
<dbReference type="InterPro" id="IPR004942">
    <property type="entry name" value="Roadblock/LAMTOR2_dom"/>
</dbReference>
<protein>
    <submittedName>
        <fullName evidence="2">Dynein regulation protein LC7</fullName>
    </submittedName>
</protein>
<dbReference type="Pfam" id="PF03259">
    <property type="entry name" value="Robl_LC7"/>
    <property type="match status" value="1"/>
</dbReference>
<organism evidence="2 3">
    <name type="scientific">Candidatus Thermochlorobacter aerophilus</name>
    <dbReference type="NCBI Taxonomy" id="1868324"/>
    <lineage>
        <taxon>Bacteria</taxon>
        <taxon>Pseudomonadati</taxon>
        <taxon>Chlorobiota</taxon>
        <taxon>Chlorobiia</taxon>
        <taxon>Chlorobiales</taxon>
        <taxon>Candidatus Thermochlorobacteriaceae</taxon>
        <taxon>Candidatus Thermochlorobacter</taxon>
    </lineage>
</organism>
<gene>
    <name evidence="2" type="ORF">D0433_14250</name>
</gene>
<dbReference type="Proteomes" id="UP000266389">
    <property type="component" value="Unassembled WGS sequence"/>
</dbReference>
<dbReference type="SMART" id="SM00960">
    <property type="entry name" value="Robl_LC7"/>
    <property type="match status" value="1"/>
</dbReference>
<sequence>MLAENSSKREEKPIPPNMVEIAELLSNLTKVDGVKASALIGKDGFVIEQKMRDGVSIDMETVGAIVIGGLHSSEAIGAELNVGKVEQSMVEYENGIIFSKLLPEGNVILTVIADQSAMLGNIRYQVAKLAPELQKQL</sequence>
<name>A0A395LVT2_9BACT</name>
<feature type="domain" description="Roadblock/LAMTOR2" evidence="1">
    <location>
        <begin position="21"/>
        <end position="113"/>
    </location>
</feature>
<dbReference type="SUPFAM" id="SSF103196">
    <property type="entry name" value="Roadblock/LC7 domain"/>
    <property type="match status" value="1"/>
</dbReference>
<evidence type="ECO:0000313" key="3">
    <source>
        <dbReference type="Proteomes" id="UP000266389"/>
    </source>
</evidence>